<comment type="subcellular location">
    <subcellularLocation>
        <location evidence="1">Membrane</location>
        <topology evidence="1">Single-pass membrane protein</topology>
    </subcellularLocation>
</comment>
<dbReference type="Proteomes" id="UP001652621">
    <property type="component" value="Unplaced"/>
</dbReference>
<keyword evidence="10" id="KW-1185">Reference proteome</keyword>
<dbReference type="InterPro" id="IPR008166">
    <property type="entry name" value="Glyco_transf_92"/>
</dbReference>
<dbReference type="GO" id="GO:0005737">
    <property type="term" value="C:cytoplasm"/>
    <property type="evidence" value="ECO:0007669"/>
    <property type="project" value="TreeGrafter"/>
</dbReference>
<evidence type="ECO:0000256" key="4">
    <source>
        <dbReference type="ARBA" id="ARBA00022679"/>
    </source>
</evidence>
<dbReference type="EnsemblMetazoa" id="MDOA003754-RB">
    <property type="protein sequence ID" value="MDOA003754-PB"/>
    <property type="gene ID" value="MDOA003754"/>
</dbReference>
<dbReference type="EC" id="2.4.1.-" evidence="8"/>
<dbReference type="GO" id="GO:0016757">
    <property type="term" value="F:glycosyltransferase activity"/>
    <property type="evidence" value="ECO:0007669"/>
    <property type="project" value="UniProtKB-UniRule"/>
</dbReference>
<keyword evidence="3 8" id="KW-0328">Glycosyltransferase</keyword>
<dbReference type="PANTHER" id="PTHR21461">
    <property type="entry name" value="GLYCOSYLTRANSFERASE FAMILY 92 PROTEIN"/>
    <property type="match status" value="1"/>
</dbReference>
<dbReference type="EnsemblMetazoa" id="MDOA003754-RC">
    <property type="protein sequence ID" value="MDOA003754-PC"/>
    <property type="gene ID" value="MDOA003754"/>
</dbReference>
<dbReference type="OrthoDB" id="6433308at2759"/>
<evidence type="ECO:0000313" key="10">
    <source>
        <dbReference type="Proteomes" id="UP001652621"/>
    </source>
</evidence>
<evidence type="ECO:0000256" key="1">
    <source>
        <dbReference type="ARBA" id="ARBA00004167"/>
    </source>
</evidence>
<keyword evidence="4 8" id="KW-0808">Transferase</keyword>
<accession>A0A1I8MDG4</accession>
<reference evidence="9" key="1">
    <citation type="submission" date="2020-05" db="UniProtKB">
        <authorList>
            <consortium name="EnsemblMetazoa"/>
        </authorList>
    </citation>
    <scope>IDENTIFICATION</scope>
    <source>
        <strain evidence="9">Aabys</strain>
    </source>
</reference>
<dbReference type="eggNOG" id="ENOG502S1RI">
    <property type="taxonomic scope" value="Eukaryota"/>
</dbReference>
<dbReference type="KEGG" id="mde:101892631"/>
<proteinExistence type="inferred from homology"/>
<dbReference type="VEuPathDB" id="VectorBase:MDOA003754"/>
<dbReference type="STRING" id="7370.A0A1I8MDG4"/>
<dbReference type="EnsemblMetazoa" id="MDOA003754-RD">
    <property type="protein sequence ID" value="MDOA003754-PD"/>
    <property type="gene ID" value="MDOA003754"/>
</dbReference>
<comment type="similarity">
    <text evidence="2 8">Belongs to the glycosyltransferase 92 family.</text>
</comment>
<evidence type="ECO:0000313" key="12">
    <source>
        <dbReference type="RefSeq" id="XP_011294108.1"/>
    </source>
</evidence>
<dbReference type="PANTHER" id="PTHR21461:SF87">
    <property type="entry name" value="GH12965P"/>
    <property type="match status" value="1"/>
</dbReference>
<sequence>MRKYQQLLLLIISCISVGVLLMYKTENNHLKDVLEVINFFGHRSDILKKVESNATYIRDFEYPLAVWQAFGTHFHGYSAYWRRNELVSGGDAVAIVVGRKGAVLNFKCSLNFGGPTNIQGKFRFQRVDKNGEDDNSEFTRYYFYCKVTRDFGTPTSVVFNEPSASNKNGYAMKLRLVKVADKGMQKLAVHHMTVCLDFYNKEEFYNMTSVEKQPQELLEFFIHHYILGVEDFIVYGGDDIPYTLRPILKRFNVRVHLLPFNFPFSSGNSSERIHNIIEMDCILRNINRASHSILLNANEFFYPNTHLDDENSVLRSIRDVDSGVTHFDLKPFAICKDQRHKYLIENTLYDPEVKTHSLSLYRPQDNTNAVSVEEPRRQDLTVSKAFVHRYMNCLHVGKDGLHDWRNLLREDFMQHLERLKEEIKLLI</sequence>
<protein>
    <recommendedName>
        <fullName evidence="8">Glycosyltransferase family 92 protein</fullName>
        <ecNumber evidence="8">2.4.1.-</ecNumber>
    </recommendedName>
</protein>
<name>A0A1I8MDG4_MUSDO</name>
<dbReference type="AlphaFoldDB" id="A0A1I8MDG4"/>
<keyword evidence="5 8" id="KW-0812">Transmembrane</keyword>
<evidence type="ECO:0000256" key="6">
    <source>
        <dbReference type="ARBA" id="ARBA00022989"/>
    </source>
</evidence>
<evidence type="ECO:0000256" key="8">
    <source>
        <dbReference type="RuleBase" id="RU366017"/>
    </source>
</evidence>
<evidence type="ECO:0000256" key="3">
    <source>
        <dbReference type="ARBA" id="ARBA00022676"/>
    </source>
</evidence>
<keyword evidence="7 8" id="KW-0472">Membrane</keyword>
<dbReference type="GeneID" id="101892631"/>
<reference evidence="11 12" key="2">
    <citation type="submission" date="2025-04" db="UniProtKB">
        <authorList>
            <consortium name="RefSeq"/>
        </authorList>
    </citation>
    <scope>IDENTIFICATION</scope>
    <source>
        <strain evidence="11 12">Aabys</strain>
    </source>
</reference>
<dbReference type="GO" id="GO:0016020">
    <property type="term" value="C:membrane"/>
    <property type="evidence" value="ECO:0007669"/>
    <property type="project" value="UniProtKB-SubCell"/>
</dbReference>
<evidence type="ECO:0000256" key="2">
    <source>
        <dbReference type="ARBA" id="ARBA00007647"/>
    </source>
</evidence>
<dbReference type="RefSeq" id="XP_011294108.1">
    <property type="nucleotide sequence ID" value="XM_011295806.2"/>
</dbReference>
<dbReference type="VEuPathDB" id="VectorBase:MDOMA2_008799"/>
<dbReference type="RefSeq" id="XP_011294107.1">
    <property type="nucleotide sequence ID" value="XM_011295805.2"/>
</dbReference>
<organism evidence="9">
    <name type="scientific">Musca domestica</name>
    <name type="common">House fly</name>
    <dbReference type="NCBI Taxonomy" id="7370"/>
    <lineage>
        <taxon>Eukaryota</taxon>
        <taxon>Metazoa</taxon>
        <taxon>Ecdysozoa</taxon>
        <taxon>Arthropoda</taxon>
        <taxon>Hexapoda</taxon>
        <taxon>Insecta</taxon>
        <taxon>Pterygota</taxon>
        <taxon>Neoptera</taxon>
        <taxon>Endopterygota</taxon>
        <taxon>Diptera</taxon>
        <taxon>Brachycera</taxon>
        <taxon>Muscomorpha</taxon>
        <taxon>Muscoidea</taxon>
        <taxon>Muscidae</taxon>
        <taxon>Musca</taxon>
    </lineage>
</organism>
<keyword evidence="6 8" id="KW-1133">Transmembrane helix</keyword>
<gene>
    <name evidence="9" type="primary">101892631</name>
    <name evidence="11 12" type="synonym">LOC101892631</name>
</gene>
<evidence type="ECO:0000313" key="11">
    <source>
        <dbReference type="RefSeq" id="XP_011294107.1"/>
    </source>
</evidence>
<dbReference type="Pfam" id="PF01697">
    <property type="entry name" value="Glyco_transf_92"/>
    <property type="match status" value="1"/>
</dbReference>
<evidence type="ECO:0000256" key="5">
    <source>
        <dbReference type="ARBA" id="ARBA00022692"/>
    </source>
</evidence>
<evidence type="ECO:0000256" key="7">
    <source>
        <dbReference type="ARBA" id="ARBA00023136"/>
    </source>
</evidence>
<evidence type="ECO:0000313" key="9">
    <source>
        <dbReference type="EnsemblMetazoa" id="MDOA003754-PB"/>
    </source>
</evidence>
<feature type="transmembrane region" description="Helical" evidence="8">
    <location>
        <begin position="7"/>
        <end position="23"/>
    </location>
</feature>